<sequence length="77" mass="8750">MRLVYLKPVTETAEDAGMRGYAFCGLVSEDIGVSMRLEQGGWRFRCVPDTSASDDDPDRFFDAAFDVDRRVKPEDIR</sequence>
<dbReference type="Proteomes" id="UP000291301">
    <property type="component" value="Unassembled WGS sequence"/>
</dbReference>
<dbReference type="RefSeq" id="WP_131570314.1">
    <property type="nucleotide sequence ID" value="NZ_JAINFK010000005.1"/>
</dbReference>
<reference evidence="1 2" key="1">
    <citation type="journal article" date="2015" name="Antonie Van Leeuwenhoek">
        <title>Oricola cellulosilytica gen. nov., sp. nov., a cellulose-degrading bacterium of the family Phyllobacteriaceae isolated from surface seashore water, and emended descriptions of Mesorhizobium loti and Phyllobacterium myrsinacearum.</title>
        <authorList>
            <person name="Hameed A."/>
            <person name="Shahina M."/>
            <person name="Lai W.A."/>
            <person name="Lin S.Y."/>
            <person name="Young L.S."/>
            <person name="Liu Y.C."/>
            <person name="Hsu Y.H."/>
            <person name="Young C.C."/>
        </authorList>
    </citation>
    <scope>NUCLEOTIDE SEQUENCE [LARGE SCALE GENOMIC DNA]</scope>
    <source>
        <strain evidence="1 2">KCTC 52183</strain>
    </source>
</reference>
<protein>
    <submittedName>
        <fullName evidence="1">Uncharacterized protein</fullName>
    </submittedName>
</protein>
<organism evidence="1 2">
    <name type="scientific">Oricola cellulosilytica</name>
    <dbReference type="NCBI Taxonomy" id="1429082"/>
    <lineage>
        <taxon>Bacteria</taxon>
        <taxon>Pseudomonadati</taxon>
        <taxon>Pseudomonadota</taxon>
        <taxon>Alphaproteobacteria</taxon>
        <taxon>Hyphomicrobiales</taxon>
        <taxon>Ahrensiaceae</taxon>
        <taxon>Oricola</taxon>
    </lineage>
</organism>
<dbReference type="AlphaFoldDB" id="A0A4R0P8F6"/>
<comment type="caution">
    <text evidence="1">The sequence shown here is derived from an EMBL/GenBank/DDBJ whole genome shotgun (WGS) entry which is preliminary data.</text>
</comment>
<proteinExistence type="predicted"/>
<evidence type="ECO:0000313" key="2">
    <source>
        <dbReference type="Proteomes" id="UP000291301"/>
    </source>
</evidence>
<gene>
    <name evidence="1" type="ORF">E0D97_14725</name>
</gene>
<keyword evidence="2" id="KW-1185">Reference proteome</keyword>
<accession>A0A4R0P8F6</accession>
<evidence type="ECO:0000313" key="1">
    <source>
        <dbReference type="EMBL" id="TCD12276.1"/>
    </source>
</evidence>
<name>A0A4R0P8F6_9HYPH</name>
<dbReference type="EMBL" id="SJST01000007">
    <property type="protein sequence ID" value="TCD12276.1"/>
    <property type="molecule type" value="Genomic_DNA"/>
</dbReference>